<dbReference type="KEGG" id="sre:PTSG_04854"/>
<dbReference type="GeneID" id="16074752"/>
<dbReference type="Proteomes" id="UP000007799">
    <property type="component" value="Unassembled WGS sequence"/>
</dbReference>
<accession>F2U9W4</accession>
<evidence type="ECO:0000313" key="3">
    <source>
        <dbReference type="Proteomes" id="UP000007799"/>
    </source>
</evidence>
<evidence type="ECO:0000256" key="1">
    <source>
        <dbReference type="SAM" id="MobiDB-lite"/>
    </source>
</evidence>
<keyword evidence="3" id="KW-1185">Reference proteome</keyword>
<sequence>MFIDFLQHSSDDGEEKNRARRAWGCDDVGRQVRKAFQLCETYCEQRGVSEEVARFNCVRSCVSPSCLETLYGEDPYELGEHDVRINSFRGCTSQDFSSGNRGLDTIRALLERDNIDAEAGSGASWNADYDEDDERERDRAEL</sequence>
<name>F2U9W4_SALR5</name>
<evidence type="ECO:0000313" key="2">
    <source>
        <dbReference type="EMBL" id="EGD73141.1"/>
    </source>
</evidence>
<dbReference type="PANTHER" id="PTHR35455">
    <property type="entry name" value="UNNAMED PRODUCT"/>
    <property type="match status" value="1"/>
</dbReference>
<dbReference type="InterPro" id="IPR031985">
    <property type="entry name" value="DUF4787"/>
</dbReference>
<organism evidence="3">
    <name type="scientific">Salpingoeca rosetta (strain ATCC 50818 / BSB-021)</name>
    <dbReference type="NCBI Taxonomy" id="946362"/>
    <lineage>
        <taxon>Eukaryota</taxon>
        <taxon>Choanoflagellata</taxon>
        <taxon>Craspedida</taxon>
        <taxon>Salpingoecidae</taxon>
        <taxon>Salpingoeca</taxon>
    </lineage>
</organism>
<dbReference type="RefSeq" id="XP_004994172.1">
    <property type="nucleotide sequence ID" value="XM_004994115.1"/>
</dbReference>
<protein>
    <submittedName>
        <fullName evidence="2">Uncharacterized protein</fullName>
    </submittedName>
</protein>
<reference evidence="2" key="1">
    <citation type="submission" date="2009-08" db="EMBL/GenBank/DDBJ databases">
        <title>Annotation of Salpingoeca rosetta.</title>
        <authorList>
            <consortium name="The Broad Institute Genome Sequencing Platform"/>
            <person name="Russ C."/>
            <person name="Cuomo C."/>
            <person name="Burger G."/>
            <person name="Gray M.W."/>
            <person name="Holland P.W.H."/>
            <person name="King N."/>
            <person name="Lang F.B.F."/>
            <person name="Roger A.J."/>
            <person name="Ruiz-Trillo I."/>
            <person name="Young S.K."/>
            <person name="Zeng Q."/>
            <person name="Gargeya S."/>
            <person name="Alvarado L."/>
            <person name="Berlin A."/>
            <person name="Chapman S.B."/>
            <person name="Chen Z."/>
            <person name="Freedman E."/>
            <person name="Gellesch M."/>
            <person name="Goldberg J."/>
            <person name="Griggs A."/>
            <person name="Gujja S."/>
            <person name="Heilman E."/>
            <person name="Heiman D."/>
            <person name="Howarth C."/>
            <person name="Mehta T."/>
            <person name="Neiman D."/>
            <person name="Pearson M."/>
            <person name="Roberts A."/>
            <person name="Saif S."/>
            <person name="Shea T."/>
            <person name="Shenoy N."/>
            <person name="Sisk P."/>
            <person name="Stolte C."/>
            <person name="Sykes S."/>
            <person name="White J."/>
            <person name="Yandava C."/>
            <person name="Haas B."/>
            <person name="Nusbaum C."/>
            <person name="Birren B."/>
        </authorList>
    </citation>
    <scope>NUCLEOTIDE SEQUENCE [LARGE SCALE GENOMIC DNA]</scope>
    <source>
        <strain evidence="2">ATCC 50818</strain>
    </source>
</reference>
<dbReference type="AlphaFoldDB" id="F2U9W4"/>
<gene>
    <name evidence="2" type="ORF">PTSG_04854</name>
</gene>
<dbReference type="Pfam" id="PF16029">
    <property type="entry name" value="DUF4787"/>
    <property type="match status" value="1"/>
</dbReference>
<proteinExistence type="predicted"/>
<dbReference type="EMBL" id="GL832965">
    <property type="protein sequence ID" value="EGD73141.1"/>
    <property type="molecule type" value="Genomic_DNA"/>
</dbReference>
<dbReference type="InParanoid" id="F2U9W4"/>
<dbReference type="PANTHER" id="PTHR35455:SF1">
    <property type="entry name" value="AGAP005842-PA"/>
    <property type="match status" value="1"/>
</dbReference>
<feature type="region of interest" description="Disordered" evidence="1">
    <location>
        <begin position="120"/>
        <end position="142"/>
    </location>
</feature>
<dbReference type="OrthoDB" id="1915375at2759"/>